<dbReference type="EMBL" id="CM007899">
    <property type="protein sequence ID" value="OTG09871.1"/>
    <property type="molecule type" value="Genomic_DNA"/>
</dbReference>
<evidence type="ECO:0000313" key="2">
    <source>
        <dbReference type="EMBL" id="OTG09871.1"/>
    </source>
</evidence>
<dbReference type="InParanoid" id="A0A251TIN6"/>
<dbReference type="EMBL" id="MNCJ02000325">
    <property type="protein sequence ID" value="KAF5784959.1"/>
    <property type="molecule type" value="Genomic_DNA"/>
</dbReference>
<reference evidence="1" key="3">
    <citation type="submission" date="2020-06" db="EMBL/GenBank/DDBJ databases">
        <title>Helianthus annuus Genome sequencing and assembly Release 2.</title>
        <authorList>
            <person name="Gouzy J."/>
            <person name="Langlade N."/>
            <person name="Munos S."/>
        </authorList>
    </citation>
    <scope>NUCLEOTIDE SEQUENCE</scope>
    <source>
        <tissue evidence="1">Leaves</tissue>
    </source>
</reference>
<dbReference type="AlphaFoldDB" id="A0A251TIN6"/>
<dbReference type="InterPro" id="IPR036815">
    <property type="entry name" value="14-3-3_dom_sf"/>
</dbReference>
<dbReference type="Gramene" id="mRNA:HanXRQr2_Chr10g0422951">
    <property type="protein sequence ID" value="CDS:HanXRQr2_Chr10g0422951.1"/>
    <property type="gene ID" value="HanXRQr2_Chr10g0422951"/>
</dbReference>
<accession>A0A251TIN6</accession>
<keyword evidence="3" id="KW-1185">Reference proteome</keyword>
<organism evidence="2 3">
    <name type="scientific">Helianthus annuus</name>
    <name type="common">Common sunflower</name>
    <dbReference type="NCBI Taxonomy" id="4232"/>
    <lineage>
        <taxon>Eukaryota</taxon>
        <taxon>Viridiplantae</taxon>
        <taxon>Streptophyta</taxon>
        <taxon>Embryophyta</taxon>
        <taxon>Tracheophyta</taxon>
        <taxon>Spermatophyta</taxon>
        <taxon>Magnoliopsida</taxon>
        <taxon>eudicotyledons</taxon>
        <taxon>Gunneridae</taxon>
        <taxon>Pentapetalae</taxon>
        <taxon>asterids</taxon>
        <taxon>campanulids</taxon>
        <taxon>Asterales</taxon>
        <taxon>Asteraceae</taxon>
        <taxon>Asteroideae</taxon>
        <taxon>Heliantheae alliance</taxon>
        <taxon>Heliantheae</taxon>
        <taxon>Helianthus</taxon>
    </lineage>
</organism>
<dbReference type="SUPFAM" id="SSF48445">
    <property type="entry name" value="14-3-3 protein"/>
    <property type="match status" value="1"/>
</dbReference>
<reference evidence="2" key="2">
    <citation type="submission" date="2017-02" db="EMBL/GenBank/DDBJ databases">
        <title>Sunflower complete genome.</title>
        <authorList>
            <person name="Langlade N."/>
            <person name="Munos S."/>
        </authorList>
    </citation>
    <scope>NUCLEOTIDE SEQUENCE [LARGE SCALE GENOMIC DNA]</scope>
    <source>
        <tissue evidence="2">Leaves</tissue>
    </source>
</reference>
<dbReference type="STRING" id="4232.A0A251TIN6"/>
<proteinExistence type="predicted"/>
<sequence length="66" mass="7814">MDTTACEEHVYMAKLSEQAERYEEMVEFMEKVFDTEEHRGGTKPALRRVQERHRRSPCVVVDNIVD</sequence>
<dbReference type="Proteomes" id="UP000215914">
    <property type="component" value="Chromosome 10"/>
</dbReference>
<reference evidence="1 3" key="1">
    <citation type="journal article" date="2017" name="Nature">
        <title>The sunflower genome provides insights into oil metabolism, flowering and Asterid evolution.</title>
        <authorList>
            <person name="Badouin H."/>
            <person name="Gouzy J."/>
            <person name="Grassa C.J."/>
            <person name="Murat F."/>
            <person name="Staton S.E."/>
            <person name="Cottret L."/>
            <person name="Lelandais-Briere C."/>
            <person name="Owens G.L."/>
            <person name="Carrere S."/>
            <person name="Mayjonade B."/>
            <person name="Legrand L."/>
            <person name="Gill N."/>
            <person name="Kane N.C."/>
            <person name="Bowers J.E."/>
            <person name="Hubner S."/>
            <person name="Bellec A."/>
            <person name="Berard A."/>
            <person name="Berges H."/>
            <person name="Blanchet N."/>
            <person name="Boniface M.C."/>
            <person name="Brunel D."/>
            <person name="Catrice O."/>
            <person name="Chaidir N."/>
            <person name="Claudel C."/>
            <person name="Donnadieu C."/>
            <person name="Faraut T."/>
            <person name="Fievet G."/>
            <person name="Helmstetter N."/>
            <person name="King M."/>
            <person name="Knapp S.J."/>
            <person name="Lai Z."/>
            <person name="Le Paslier M.C."/>
            <person name="Lippi Y."/>
            <person name="Lorenzon L."/>
            <person name="Mandel J.R."/>
            <person name="Marage G."/>
            <person name="Marchand G."/>
            <person name="Marquand E."/>
            <person name="Bret-Mestries E."/>
            <person name="Morien E."/>
            <person name="Nambeesan S."/>
            <person name="Nguyen T."/>
            <person name="Pegot-Espagnet P."/>
            <person name="Pouilly N."/>
            <person name="Raftis F."/>
            <person name="Sallet E."/>
            <person name="Schiex T."/>
            <person name="Thomas J."/>
            <person name="Vandecasteele C."/>
            <person name="Vares D."/>
            <person name="Vear F."/>
            <person name="Vautrin S."/>
            <person name="Crespi M."/>
            <person name="Mangin B."/>
            <person name="Burke J.M."/>
            <person name="Salse J."/>
            <person name="Munos S."/>
            <person name="Vincourt P."/>
            <person name="Rieseberg L.H."/>
            <person name="Langlade N.B."/>
        </authorList>
    </citation>
    <scope>NUCLEOTIDE SEQUENCE [LARGE SCALE GENOMIC DNA]</scope>
    <source>
        <strain evidence="3">cv. SF193</strain>
        <tissue evidence="1">Leaves</tissue>
    </source>
</reference>
<protein>
    <submittedName>
        <fullName evidence="1">14-3-3 protein</fullName>
    </submittedName>
    <submittedName>
        <fullName evidence="2">Putative 14-3-3 domain-containing protein</fullName>
    </submittedName>
</protein>
<gene>
    <name evidence="2" type="ORF">HannXRQ_Chr10g0281291</name>
    <name evidence="1" type="ORF">HanXRQr2_Chr10g0422951</name>
</gene>
<evidence type="ECO:0000313" key="3">
    <source>
        <dbReference type="Proteomes" id="UP000215914"/>
    </source>
</evidence>
<dbReference type="Gene3D" id="1.20.190.20">
    <property type="entry name" value="14-3-3 domain"/>
    <property type="match status" value="1"/>
</dbReference>
<name>A0A251TIN6_HELAN</name>
<evidence type="ECO:0000313" key="1">
    <source>
        <dbReference type="EMBL" id="KAF5784959.1"/>
    </source>
</evidence>